<feature type="transmembrane region" description="Helical" evidence="1">
    <location>
        <begin position="52"/>
        <end position="72"/>
    </location>
</feature>
<keyword evidence="1" id="KW-1133">Transmembrane helix</keyword>
<keyword evidence="1" id="KW-0812">Transmembrane</keyword>
<proteinExistence type="predicted"/>
<protein>
    <submittedName>
        <fullName evidence="2">Uncharacterized protein</fullName>
    </submittedName>
</protein>
<dbReference type="Proteomes" id="UP000256708">
    <property type="component" value="Unassembled WGS sequence"/>
</dbReference>
<accession>A0A3D8LH73</accession>
<evidence type="ECO:0000313" key="2">
    <source>
        <dbReference type="EMBL" id="RDV16790.1"/>
    </source>
</evidence>
<comment type="caution">
    <text evidence="2">The sequence shown here is derived from an EMBL/GenBank/DDBJ whole genome shotgun (WGS) entry which is preliminary data.</text>
</comment>
<dbReference type="AlphaFoldDB" id="A0A3D8LH73"/>
<organism evidence="2 3">
    <name type="scientific">Pontibacter diazotrophicus</name>
    <dbReference type="NCBI Taxonomy" id="1400979"/>
    <lineage>
        <taxon>Bacteria</taxon>
        <taxon>Pseudomonadati</taxon>
        <taxon>Bacteroidota</taxon>
        <taxon>Cytophagia</taxon>
        <taxon>Cytophagales</taxon>
        <taxon>Hymenobacteraceae</taxon>
        <taxon>Pontibacter</taxon>
    </lineage>
</organism>
<evidence type="ECO:0000256" key="1">
    <source>
        <dbReference type="SAM" id="Phobius"/>
    </source>
</evidence>
<keyword evidence="1" id="KW-0472">Membrane</keyword>
<name>A0A3D8LH73_9BACT</name>
<keyword evidence="3" id="KW-1185">Reference proteome</keyword>
<dbReference type="EMBL" id="QRGR01000003">
    <property type="protein sequence ID" value="RDV16790.1"/>
    <property type="molecule type" value="Genomic_DNA"/>
</dbReference>
<evidence type="ECO:0000313" key="3">
    <source>
        <dbReference type="Proteomes" id="UP000256708"/>
    </source>
</evidence>
<sequence>MGEGIGVGYPTIYYKIFTSPNAWFYGNTWVVLHDMSTQLYFLLPRLAQGGKLFFVQEAISMIAVGVFLWKCLKLQV</sequence>
<feature type="transmembrane region" description="Helical" evidence="1">
    <location>
        <begin position="12"/>
        <end position="32"/>
    </location>
</feature>
<gene>
    <name evidence="2" type="ORF">DXT99_03150</name>
</gene>
<reference evidence="3" key="1">
    <citation type="submission" date="2018-08" db="EMBL/GenBank/DDBJ databases">
        <authorList>
            <person name="Liu Z.-W."/>
            <person name="Du Z.-J."/>
        </authorList>
    </citation>
    <scope>NUCLEOTIDE SEQUENCE [LARGE SCALE GENOMIC DNA]</scope>
    <source>
        <strain evidence="3">H4X</strain>
    </source>
</reference>